<accession>A0A3D9D3I0</accession>
<dbReference type="EMBL" id="QNUG01000004">
    <property type="protein sequence ID" value="REC72488.1"/>
    <property type="molecule type" value="Genomic_DNA"/>
</dbReference>
<keyword evidence="2" id="KW-1185">Reference proteome</keyword>
<name>A0A3D9D3I0_9FLAO</name>
<protein>
    <submittedName>
        <fullName evidence="1">Uncharacterized protein</fullName>
    </submittedName>
</protein>
<evidence type="ECO:0000313" key="2">
    <source>
        <dbReference type="Proteomes" id="UP000256326"/>
    </source>
</evidence>
<gene>
    <name evidence="1" type="ORF">DRF58_02475</name>
</gene>
<dbReference type="AlphaFoldDB" id="A0A3D9D3I0"/>
<reference evidence="1 2" key="1">
    <citation type="journal article" date="2006" name="Int. J. Syst. Evol. Microbiol.">
        <title>Chryseobacterium hispanicum sp. nov., isolated from the drinking water distribution system of Sevilla, Spain.</title>
        <authorList>
            <person name="Gallego V."/>
            <person name="Garcia M.T."/>
            <person name="Ventosa A."/>
        </authorList>
    </citation>
    <scope>NUCLEOTIDE SEQUENCE [LARGE SCALE GENOMIC DNA]</scope>
    <source>
        <strain evidence="1 2">KCTC 22104</strain>
    </source>
</reference>
<proteinExistence type="predicted"/>
<evidence type="ECO:0000313" key="1">
    <source>
        <dbReference type="EMBL" id="REC72488.1"/>
    </source>
</evidence>
<sequence length="160" mass="18854">MLIFQFFNSYAQEVNIDYCNLKYEIDTVGLSKTGILRLNITNNELVKLKISDEFSEVRIQPINVEKFEKNLNQFDKIPKSIIDVNCLNCFGKFKNVKPNTTISYSININDSKFFKEILTQAKATYRFNIWFDTIDMIKYSKSKKCFSRSFTSDKIIYKKN</sequence>
<organism evidence="1 2">
    <name type="scientific">Epilithonimonas hispanica</name>
    <dbReference type="NCBI Taxonomy" id="358687"/>
    <lineage>
        <taxon>Bacteria</taxon>
        <taxon>Pseudomonadati</taxon>
        <taxon>Bacteroidota</taxon>
        <taxon>Flavobacteriia</taxon>
        <taxon>Flavobacteriales</taxon>
        <taxon>Weeksellaceae</taxon>
        <taxon>Chryseobacterium group</taxon>
        <taxon>Epilithonimonas</taxon>
    </lineage>
</organism>
<dbReference type="Proteomes" id="UP000256326">
    <property type="component" value="Unassembled WGS sequence"/>
</dbReference>
<comment type="caution">
    <text evidence="1">The sequence shown here is derived from an EMBL/GenBank/DDBJ whole genome shotgun (WGS) entry which is preliminary data.</text>
</comment>